<sequence>MIFATLLAMAAAAQEPEIDCDNAMAQFELNACAYKDYERADAAMNAQWKVTAARMKERDRELDRSTDNRPGFFDTLLAAQRAWLTYRDQHCASEGYAMRGGSAEPMVISGCQTQLTEARIAQLKSLIEEY</sequence>
<organism evidence="2 3">
    <name type="scientific">Sphingopyxis macrogoltabida</name>
    <name type="common">Sphingomonas macrogoltabidus</name>
    <dbReference type="NCBI Taxonomy" id="33050"/>
    <lineage>
        <taxon>Bacteria</taxon>
        <taxon>Pseudomonadati</taxon>
        <taxon>Pseudomonadota</taxon>
        <taxon>Alphaproteobacteria</taxon>
        <taxon>Sphingomonadales</taxon>
        <taxon>Sphingomonadaceae</taxon>
        <taxon>Sphingopyxis</taxon>
    </lineage>
</organism>
<gene>
    <name evidence="2" type="ORF">AN936_07845</name>
</gene>
<dbReference type="PANTHER" id="PTHR39176">
    <property type="entry name" value="PERIPLASMIC PROTEIN-RELATED"/>
    <property type="match status" value="1"/>
</dbReference>
<reference evidence="2 3" key="1">
    <citation type="journal article" date="2015" name="Genome Announc.">
        <title>Complete Genome Sequence of Polypropylene Glycol- and Polyethylene Glycol-Degrading Sphingopyxis macrogoltabida Strain EY-1.</title>
        <authorList>
            <person name="Ohtsubo Y."/>
            <person name="Nagata Y."/>
            <person name="Numata M."/>
            <person name="Tsuchikane K."/>
            <person name="Hosoyama A."/>
            <person name="Yamazoe A."/>
            <person name="Tsuda M."/>
            <person name="Fujita N."/>
            <person name="Kawai F."/>
        </authorList>
    </citation>
    <scope>NUCLEOTIDE SEQUENCE [LARGE SCALE GENOMIC DNA]</scope>
    <source>
        <strain evidence="2 3">EY-1</strain>
    </source>
</reference>
<dbReference type="KEGG" id="smag:AN936_07845"/>
<accession>A0A0N9UX16</accession>
<evidence type="ECO:0000313" key="3">
    <source>
        <dbReference type="Proteomes" id="UP000058074"/>
    </source>
</evidence>
<dbReference type="EMBL" id="CP012700">
    <property type="protein sequence ID" value="ALH80285.1"/>
    <property type="molecule type" value="Genomic_DNA"/>
</dbReference>
<dbReference type="PANTHER" id="PTHR39176:SF1">
    <property type="entry name" value="PERIPLASMIC PROTEIN"/>
    <property type="match status" value="1"/>
</dbReference>
<feature type="domain" description="Lysozyme inhibitor LprI-like N-terminal" evidence="1">
    <location>
        <begin position="20"/>
        <end position="123"/>
    </location>
</feature>
<name>A0A0N9UX16_SPHMC</name>
<proteinExistence type="predicted"/>
<dbReference type="InterPro" id="IPR009739">
    <property type="entry name" value="LprI-like_N"/>
</dbReference>
<dbReference type="RefSeq" id="WP_234715775.1">
    <property type="nucleotide sequence ID" value="NZ_CP012700.1"/>
</dbReference>
<evidence type="ECO:0000259" key="1">
    <source>
        <dbReference type="Pfam" id="PF07007"/>
    </source>
</evidence>
<dbReference type="AlphaFoldDB" id="A0A0N9UX16"/>
<dbReference type="PATRIC" id="fig|33050.5.peg.1632"/>
<evidence type="ECO:0000313" key="2">
    <source>
        <dbReference type="EMBL" id="ALH80285.1"/>
    </source>
</evidence>
<dbReference type="Proteomes" id="UP000058074">
    <property type="component" value="Chromosome"/>
</dbReference>
<protein>
    <submittedName>
        <fullName evidence="2">Urease</fullName>
    </submittedName>
</protein>
<dbReference type="Pfam" id="PF07007">
    <property type="entry name" value="LprI"/>
    <property type="match status" value="1"/>
</dbReference>
<dbReference type="Gene3D" id="1.20.1270.180">
    <property type="match status" value="1"/>
</dbReference>